<dbReference type="EMBL" id="FMYF01000017">
    <property type="protein sequence ID" value="SDC06794.1"/>
    <property type="molecule type" value="Genomic_DNA"/>
</dbReference>
<sequence>MARRTMLILEDDLDATPAQHQVTFSFEGVSYEIDLNEEHYSELQEAMAPWVSHARRVSGRRTTAKRSSSAPTGGGSGTSATAIREWARTQGIEVSDRGRVPANVRASYEEAHA</sequence>
<evidence type="ECO:0000259" key="4">
    <source>
        <dbReference type="Pfam" id="PF23359"/>
    </source>
</evidence>
<organism evidence="5 6">
    <name type="scientific">Raineyella antarctica</name>
    <dbReference type="NCBI Taxonomy" id="1577474"/>
    <lineage>
        <taxon>Bacteria</taxon>
        <taxon>Bacillati</taxon>
        <taxon>Actinomycetota</taxon>
        <taxon>Actinomycetes</taxon>
        <taxon>Propionibacteriales</taxon>
        <taxon>Propionibacteriaceae</taxon>
        <taxon>Raineyella</taxon>
    </lineage>
</organism>
<feature type="domain" description="Lsr2 DNA-binding" evidence="4">
    <location>
        <begin position="78"/>
        <end position="111"/>
    </location>
</feature>
<keyword evidence="1" id="KW-0238">DNA-binding</keyword>
<dbReference type="Pfam" id="PF11774">
    <property type="entry name" value="Lsr2"/>
    <property type="match status" value="1"/>
</dbReference>
<accession>A0A1G6IK02</accession>
<name>A0A1G6IK02_9ACTN</name>
<dbReference type="InterPro" id="IPR042261">
    <property type="entry name" value="Lsr2-like_dimerization"/>
</dbReference>
<evidence type="ECO:0000313" key="5">
    <source>
        <dbReference type="EMBL" id="SDC06794.1"/>
    </source>
</evidence>
<protein>
    <submittedName>
        <fullName evidence="5">Lsr2 protein</fullName>
    </submittedName>
</protein>
<dbReference type="InterPro" id="IPR024412">
    <property type="entry name" value="Lsr2_dim_dom"/>
</dbReference>
<dbReference type="STRING" id="1577474.GA0111570_11730"/>
<dbReference type="OrthoDB" id="4113332at2"/>
<dbReference type="AlphaFoldDB" id="A0A1G6IK02"/>
<dbReference type="Proteomes" id="UP000199086">
    <property type="component" value="Unassembled WGS sequence"/>
</dbReference>
<reference evidence="5 6" key="1">
    <citation type="submission" date="2016-06" db="EMBL/GenBank/DDBJ databases">
        <authorList>
            <person name="Olsen C.W."/>
            <person name="Carey S."/>
            <person name="Hinshaw L."/>
            <person name="Karasin A.I."/>
        </authorList>
    </citation>
    <scope>NUCLEOTIDE SEQUENCE [LARGE SCALE GENOMIC DNA]</scope>
    <source>
        <strain evidence="5 6">LZ-22</strain>
    </source>
</reference>
<dbReference type="Gene3D" id="4.10.320.10">
    <property type="entry name" value="E3-binding domain"/>
    <property type="match status" value="1"/>
</dbReference>
<dbReference type="GO" id="GO:0003677">
    <property type="term" value="F:DNA binding"/>
    <property type="evidence" value="ECO:0007669"/>
    <property type="project" value="UniProtKB-KW"/>
</dbReference>
<dbReference type="RefSeq" id="WP_092613808.1">
    <property type="nucleotide sequence ID" value="NZ_FMYF01000017.1"/>
</dbReference>
<evidence type="ECO:0000313" key="6">
    <source>
        <dbReference type="Proteomes" id="UP000199086"/>
    </source>
</evidence>
<evidence type="ECO:0000256" key="1">
    <source>
        <dbReference type="ARBA" id="ARBA00023125"/>
    </source>
</evidence>
<proteinExistence type="predicted"/>
<feature type="region of interest" description="Disordered" evidence="2">
    <location>
        <begin position="54"/>
        <end position="113"/>
    </location>
</feature>
<dbReference type="GO" id="GO:0016746">
    <property type="term" value="F:acyltransferase activity"/>
    <property type="evidence" value="ECO:0007669"/>
    <property type="project" value="InterPro"/>
</dbReference>
<evidence type="ECO:0000256" key="2">
    <source>
        <dbReference type="SAM" id="MobiDB-lite"/>
    </source>
</evidence>
<gene>
    <name evidence="5" type="ORF">GA0111570_11730</name>
</gene>
<feature type="compositionally biased region" description="Basic residues" evidence="2">
    <location>
        <begin position="54"/>
        <end position="64"/>
    </location>
</feature>
<dbReference type="Pfam" id="PF23359">
    <property type="entry name" value="Lsr2_DNA-bd"/>
    <property type="match status" value="1"/>
</dbReference>
<dbReference type="InterPro" id="IPR036625">
    <property type="entry name" value="E3-bd_dom_sf"/>
</dbReference>
<keyword evidence="6" id="KW-1185">Reference proteome</keyword>
<feature type="domain" description="Lsr2 dimerization" evidence="3">
    <location>
        <begin position="1"/>
        <end position="57"/>
    </location>
</feature>
<dbReference type="InterPro" id="IPR055370">
    <property type="entry name" value="Lsr2_DNA-bd"/>
</dbReference>
<evidence type="ECO:0000259" key="3">
    <source>
        <dbReference type="Pfam" id="PF11774"/>
    </source>
</evidence>
<dbReference type="Gene3D" id="3.30.60.230">
    <property type="entry name" value="Lsr2, dimerization domain"/>
    <property type="match status" value="1"/>
</dbReference>